<reference evidence="1 2" key="1">
    <citation type="submission" date="2018-02" db="EMBL/GenBank/DDBJ databases">
        <title>Genome sequencing of Solimonas sp. HR-BB.</title>
        <authorList>
            <person name="Lee Y."/>
            <person name="Jeon C.O."/>
        </authorList>
    </citation>
    <scope>NUCLEOTIDE SEQUENCE [LARGE SCALE GENOMIC DNA]</scope>
    <source>
        <strain evidence="1 2">HR-BB</strain>
    </source>
</reference>
<dbReference type="AlphaFoldDB" id="A0A2S5TAQ5"/>
<protein>
    <submittedName>
        <fullName evidence="1">Uncharacterized protein</fullName>
    </submittedName>
</protein>
<dbReference type="EMBL" id="PSNW01000018">
    <property type="protein sequence ID" value="PPE71928.1"/>
    <property type="molecule type" value="Genomic_DNA"/>
</dbReference>
<comment type="caution">
    <text evidence="1">The sequence shown here is derived from an EMBL/GenBank/DDBJ whole genome shotgun (WGS) entry which is preliminary data.</text>
</comment>
<dbReference type="OrthoDB" id="6073936at2"/>
<keyword evidence="2" id="KW-1185">Reference proteome</keyword>
<dbReference type="RefSeq" id="WP_104232367.1">
    <property type="nucleotide sequence ID" value="NZ_PSNW01000018.1"/>
</dbReference>
<sequence length="438" mass="49060">MSTLEIRAEIIKLSRVLGLKPEQLEFLSHTPATDIRHLRETTHEYLFNRGRSLFQKLAATTKLLPGKLTAFIGQKAFAPVFIARIAGEMPTDRAVEIAQRMEIPFLADVTLELDPRRVGDIIRQMPVEIVRDVAMELIRRREYITMGLFVGYLTDEAIRRVMAAITDEEHLLRIGLFIEAKDQVPKLMRMVPDERFPRFLKLAQDEGKNLWAEALSLMAYADGGMMRKLGDMMADEGDAALTRLLQRSQEQDLWGSILPVIAQMSPEKQSRLVHLDALADPQVLQSLFRTAEEDNLWRLMLPLVAGMTEGEMAQTARAADPQKLLRLFRAAEQAHLVPKLLGLVDQFSPEERSWMATIAAAMPAELQERFAEEVDQAGLWEPLFEVARAIPTEGRAALADTVRRIAGQRPELVRKLAGLAESRGLGDLVAAARAAATG</sequence>
<dbReference type="Proteomes" id="UP000238220">
    <property type="component" value="Unassembled WGS sequence"/>
</dbReference>
<proteinExistence type="predicted"/>
<accession>A0A2S5TAQ5</accession>
<evidence type="ECO:0000313" key="1">
    <source>
        <dbReference type="EMBL" id="PPE71928.1"/>
    </source>
</evidence>
<evidence type="ECO:0000313" key="2">
    <source>
        <dbReference type="Proteomes" id="UP000238220"/>
    </source>
</evidence>
<name>A0A2S5TAQ5_9GAMM</name>
<organism evidence="1 2">
    <name type="scientific">Solimonas fluminis</name>
    <dbReference type="NCBI Taxonomy" id="2086571"/>
    <lineage>
        <taxon>Bacteria</taxon>
        <taxon>Pseudomonadati</taxon>
        <taxon>Pseudomonadota</taxon>
        <taxon>Gammaproteobacteria</taxon>
        <taxon>Nevskiales</taxon>
        <taxon>Nevskiaceae</taxon>
        <taxon>Solimonas</taxon>
    </lineage>
</organism>
<gene>
    <name evidence="1" type="ORF">C3942_21180</name>
</gene>